<name>A0AAV2Z2S8_9STRA</name>
<protein>
    <recommendedName>
        <fullName evidence="5">Peptidase C1A papain C-terminal domain-containing protein</fullName>
    </recommendedName>
</protein>
<evidence type="ECO:0000259" key="5">
    <source>
        <dbReference type="SMART" id="SM00645"/>
    </source>
</evidence>
<evidence type="ECO:0000256" key="3">
    <source>
        <dbReference type="SAM" id="MobiDB-lite"/>
    </source>
</evidence>
<dbReference type="PRINTS" id="PR00705">
    <property type="entry name" value="PAPAIN"/>
</dbReference>
<dbReference type="InterPro" id="IPR013128">
    <property type="entry name" value="Peptidase_C1A"/>
</dbReference>
<accession>A0AAV2Z2S8</accession>
<dbReference type="EMBL" id="DAKRPA010000074">
    <property type="protein sequence ID" value="DAZ99919.1"/>
    <property type="molecule type" value="Genomic_DNA"/>
</dbReference>
<dbReference type="InterPro" id="IPR039417">
    <property type="entry name" value="Peptidase_C1A_papain-like"/>
</dbReference>
<dbReference type="CDD" id="cd02248">
    <property type="entry name" value="Peptidase_C1A"/>
    <property type="match status" value="1"/>
</dbReference>
<dbReference type="PROSITE" id="PS00139">
    <property type="entry name" value="THIOL_PROTEASE_CYS"/>
    <property type="match status" value="1"/>
</dbReference>
<reference evidence="6" key="2">
    <citation type="journal article" date="2023" name="Microbiol Resour">
        <title>Decontamination and Annotation of the Draft Genome Sequence of the Oomycete Lagenidium giganteum ARSEF 373.</title>
        <authorList>
            <person name="Morgan W.R."/>
            <person name="Tartar A."/>
        </authorList>
    </citation>
    <scope>NUCLEOTIDE SEQUENCE</scope>
    <source>
        <strain evidence="6">ARSEF 373</strain>
    </source>
</reference>
<organism evidence="6 7">
    <name type="scientific">Lagenidium giganteum</name>
    <dbReference type="NCBI Taxonomy" id="4803"/>
    <lineage>
        <taxon>Eukaryota</taxon>
        <taxon>Sar</taxon>
        <taxon>Stramenopiles</taxon>
        <taxon>Oomycota</taxon>
        <taxon>Peronosporomycetes</taxon>
        <taxon>Pythiales</taxon>
        <taxon>Pythiaceae</taxon>
    </lineage>
</organism>
<dbReference type="InterPro" id="IPR000668">
    <property type="entry name" value="Peptidase_C1A_C"/>
</dbReference>
<feature type="chain" id="PRO_5043382693" description="Peptidase C1A papain C-terminal domain-containing protein" evidence="4">
    <location>
        <begin position="19"/>
        <end position="315"/>
    </location>
</feature>
<evidence type="ECO:0000256" key="1">
    <source>
        <dbReference type="ARBA" id="ARBA00008455"/>
    </source>
</evidence>
<dbReference type="SMART" id="SM00645">
    <property type="entry name" value="Pept_C1"/>
    <property type="match status" value="1"/>
</dbReference>
<dbReference type="AlphaFoldDB" id="A0AAV2Z2S8"/>
<dbReference type="PANTHER" id="PTHR12411">
    <property type="entry name" value="CYSTEINE PROTEASE FAMILY C1-RELATED"/>
    <property type="match status" value="1"/>
</dbReference>
<keyword evidence="4" id="KW-0732">Signal</keyword>
<feature type="region of interest" description="Disordered" evidence="3">
    <location>
        <begin position="116"/>
        <end position="143"/>
    </location>
</feature>
<sequence length="315" mass="33112">MKLQSVIALVATASLVAGKPLHKGLNYERYLQEKNATIDAFLKYRETEAFSAAVDLGLVNKEDRDGDPTEDQLQRFHMASELCYKMSKLHPDAEFSVNGPFTLMTADEFSEYVGPVGPVAPTDAPGPAPGPKPSDGSGGGSAGGVDWKARGCVTGIRNQGQCGSCWAFATAAAIESAMCIKGGNGKLPELSEQQITSCDTQNGGCGGGVPAYAIDFVKQNGGLCALEAYPYTPVAVAVAAGNNAWKQYKGGVLAGCDTTKLDHAVLAYGYTNDAWLIKNSWGTSWGEQGYIKLKRGTGGDGTCGIMKQGTYPELT</sequence>
<feature type="domain" description="Peptidase C1A papain C-terminal" evidence="5">
    <location>
        <begin position="141"/>
        <end position="313"/>
    </location>
</feature>
<dbReference type="Proteomes" id="UP001146120">
    <property type="component" value="Unassembled WGS sequence"/>
</dbReference>
<evidence type="ECO:0000313" key="6">
    <source>
        <dbReference type="EMBL" id="DAZ99919.1"/>
    </source>
</evidence>
<keyword evidence="7" id="KW-1185">Reference proteome</keyword>
<dbReference type="SUPFAM" id="SSF54001">
    <property type="entry name" value="Cysteine proteinases"/>
    <property type="match status" value="1"/>
</dbReference>
<feature type="signal peptide" evidence="4">
    <location>
        <begin position="1"/>
        <end position="18"/>
    </location>
</feature>
<comment type="caution">
    <text evidence="6">The sequence shown here is derived from an EMBL/GenBank/DDBJ whole genome shotgun (WGS) entry which is preliminary data.</text>
</comment>
<evidence type="ECO:0000256" key="2">
    <source>
        <dbReference type="ARBA" id="ARBA00023145"/>
    </source>
</evidence>
<dbReference type="GO" id="GO:0006508">
    <property type="term" value="P:proteolysis"/>
    <property type="evidence" value="ECO:0007669"/>
    <property type="project" value="InterPro"/>
</dbReference>
<evidence type="ECO:0000256" key="4">
    <source>
        <dbReference type="SAM" id="SignalP"/>
    </source>
</evidence>
<dbReference type="Gene3D" id="3.90.70.10">
    <property type="entry name" value="Cysteine proteinases"/>
    <property type="match status" value="2"/>
</dbReference>
<evidence type="ECO:0000313" key="7">
    <source>
        <dbReference type="Proteomes" id="UP001146120"/>
    </source>
</evidence>
<comment type="similarity">
    <text evidence="1">Belongs to the peptidase C1 family.</text>
</comment>
<dbReference type="Pfam" id="PF00112">
    <property type="entry name" value="Peptidase_C1"/>
    <property type="match status" value="2"/>
</dbReference>
<keyword evidence="2" id="KW-0865">Zymogen</keyword>
<gene>
    <name evidence="6" type="ORF">N0F65_011842</name>
</gene>
<dbReference type="GO" id="GO:0008234">
    <property type="term" value="F:cysteine-type peptidase activity"/>
    <property type="evidence" value="ECO:0007669"/>
    <property type="project" value="InterPro"/>
</dbReference>
<dbReference type="InterPro" id="IPR038765">
    <property type="entry name" value="Papain-like_cys_pep_sf"/>
</dbReference>
<reference evidence="6" key="1">
    <citation type="submission" date="2022-11" db="EMBL/GenBank/DDBJ databases">
        <authorList>
            <person name="Morgan W.R."/>
            <person name="Tartar A."/>
        </authorList>
    </citation>
    <scope>NUCLEOTIDE SEQUENCE</scope>
    <source>
        <strain evidence="6">ARSEF 373</strain>
    </source>
</reference>
<dbReference type="InterPro" id="IPR000169">
    <property type="entry name" value="Pept_cys_AS"/>
</dbReference>
<proteinExistence type="inferred from homology"/>